<dbReference type="EMBL" id="JAPJZI010000001">
    <property type="protein sequence ID" value="MDA5397265.1"/>
    <property type="molecule type" value="Genomic_DNA"/>
</dbReference>
<accession>A0A9X3UEP0</accession>
<keyword evidence="5 6" id="KW-0472">Membrane</keyword>
<dbReference type="RefSeq" id="WP_267988731.1">
    <property type="nucleotide sequence ID" value="NZ_JAPJZI010000001.1"/>
</dbReference>
<keyword evidence="2" id="KW-1003">Cell membrane</keyword>
<comment type="caution">
    <text evidence="7">The sequence shown here is derived from an EMBL/GenBank/DDBJ whole genome shotgun (WGS) entry which is preliminary data.</text>
</comment>
<feature type="transmembrane region" description="Helical" evidence="6">
    <location>
        <begin position="281"/>
        <end position="308"/>
    </location>
</feature>
<keyword evidence="8" id="KW-1185">Reference proteome</keyword>
<evidence type="ECO:0000256" key="3">
    <source>
        <dbReference type="ARBA" id="ARBA00022692"/>
    </source>
</evidence>
<evidence type="ECO:0000313" key="7">
    <source>
        <dbReference type="EMBL" id="MDA5397265.1"/>
    </source>
</evidence>
<dbReference type="GO" id="GO:0005436">
    <property type="term" value="F:sodium:phosphate symporter activity"/>
    <property type="evidence" value="ECO:0007669"/>
    <property type="project" value="InterPro"/>
</dbReference>
<protein>
    <submittedName>
        <fullName evidence="7">Na/Pi symporter</fullName>
    </submittedName>
</protein>
<comment type="subcellular location">
    <subcellularLocation>
        <location evidence="1">Cell membrane</location>
        <topology evidence="1">Multi-pass membrane protein</topology>
    </subcellularLocation>
</comment>
<name>A0A9X3UEP0_9HYPH</name>
<sequence>MDVLILKALGGVGLFLIGMFILTDGLRQLAGNALRNLLRRSTRSPLSGAVAGAFTTAILQSSSATTVATVGFVGAGLITFPQALGVIFGANIGTTMTGWLVAILGFKLNLGLIVTPLVFFGAMLKIFGSGRWQHIGWSLAGFSLLFIGIDAMQQGMSFLREVVSPSDFPDNTVFGRIQLVFIGMAITLVTQSSSAGVAVALAALSTGAISFPQAAALVIGMDVGTTFTAVLATLGGSTSTRRTGYAHVIYNVLAGTLALILLTPLTGLIERLTSTNGSFDPQIALVAFHTTFNVMGVIVMLSIIRYFARLVIRLVPERGPVLTAQLDDHLLSDSGAAVDAMVGTIKTISNSLFEVVADQMAGRGAGSTVSRLGDIDKALETFRRYAEQVRIDPSRTADRDRYTATLHAMDHLIRMLRRCRQLQRIEQIARDPGLAGLGSQMRAQLLQIVEGPIDKSGEKETDRLRKHLRARRNAFRSEVLDMAPGTDVDEILVRIDSVRWLHRVAYHIWRIVHYRLISQEIAPKLVDEDKNEMGLEIREMQDD</sequence>
<keyword evidence="4 6" id="KW-1133">Transmembrane helix</keyword>
<gene>
    <name evidence="7" type="ORF">OQ273_01660</name>
</gene>
<evidence type="ECO:0000256" key="4">
    <source>
        <dbReference type="ARBA" id="ARBA00022989"/>
    </source>
</evidence>
<dbReference type="Proteomes" id="UP001151234">
    <property type="component" value="Unassembled WGS sequence"/>
</dbReference>
<feature type="transmembrane region" description="Helical" evidence="6">
    <location>
        <begin position="248"/>
        <end position="269"/>
    </location>
</feature>
<organism evidence="7 8">
    <name type="scientific">Hoeflea prorocentri</name>
    <dbReference type="NCBI Taxonomy" id="1922333"/>
    <lineage>
        <taxon>Bacteria</taxon>
        <taxon>Pseudomonadati</taxon>
        <taxon>Pseudomonadota</taxon>
        <taxon>Alphaproteobacteria</taxon>
        <taxon>Hyphomicrobiales</taxon>
        <taxon>Rhizobiaceae</taxon>
        <taxon>Hoeflea</taxon>
    </lineage>
</organism>
<evidence type="ECO:0000256" key="5">
    <source>
        <dbReference type="ARBA" id="ARBA00023136"/>
    </source>
</evidence>
<feature type="transmembrane region" description="Helical" evidence="6">
    <location>
        <begin position="6"/>
        <end position="26"/>
    </location>
</feature>
<dbReference type="Pfam" id="PF02690">
    <property type="entry name" value="Na_Pi_cotrans"/>
    <property type="match status" value="2"/>
</dbReference>
<feature type="transmembrane region" description="Helical" evidence="6">
    <location>
        <begin position="134"/>
        <end position="152"/>
    </location>
</feature>
<dbReference type="NCBIfam" id="NF037997">
    <property type="entry name" value="Na_Pi_symport"/>
    <property type="match status" value="1"/>
</dbReference>
<evidence type="ECO:0000256" key="6">
    <source>
        <dbReference type="SAM" id="Phobius"/>
    </source>
</evidence>
<dbReference type="GO" id="GO:0005886">
    <property type="term" value="C:plasma membrane"/>
    <property type="evidence" value="ECO:0007669"/>
    <property type="project" value="UniProtKB-SubCell"/>
</dbReference>
<dbReference type="AlphaFoldDB" id="A0A9X3UEP0"/>
<feature type="transmembrane region" description="Helical" evidence="6">
    <location>
        <begin position="214"/>
        <end position="236"/>
    </location>
</feature>
<evidence type="ECO:0000256" key="1">
    <source>
        <dbReference type="ARBA" id="ARBA00004651"/>
    </source>
</evidence>
<evidence type="ECO:0000313" key="8">
    <source>
        <dbReference type="Proteomes" id="UP001151234"/>
    </source>
</evidence>
<keyword evidence="3 6" id="KW-0812">Transmembrane</keyword>
<dbReference type="PANTHER" id="PTHR10010:SF46">
    <property type="entry name" value="SODIUM-DEPENDENT PHOSPHATE TRANSPORT PROTEIN 2B"/>
    <property type="match status" value="1"/>
</dbReference>
<feature type="transmembrane region" description="Helical" evidence="6">
    <location>
        <begin position="173"/>
        <end position="202"/>
    </location>
</feature>
<dbReference type="GO" id="GO:0044341">
    <property type="term" value="P:sodium-dependent phosphate transport"/>
    <property type="evidence" value="ECO:0007669"/>
    <property type="project" value="InterPro"/>
</dbReference>
<feature type="transmembrane region" description="Helical" evidence="6">
    <location>
        <begin position="46"/>
        <end position="77"/>
    </location>
</feature>
<proteinExistence type="predicted"/>
<evidence type="ECO:0000256" key="2">
    <source>
        <dbReference type="ARBA" id="ARBA00022475"/>
    </source>
</evidence>
<feature type="transmembrane region" description="Helical" evidence="6">
    <location>
        <begin position="110"/>
        <end position="128"/>
    </location>
</feature>
<dbReference type="PANTHER" id="PTHR10010">
    <property type="entry name" value="SOLUTE CARRIER FAMILY 34 SODIUM PHOSPHATE , MEMBER 2-RELATED"/>
    <property type="match status" value="1"/>
</dbReference>
<dbReference type="InterPro" id="IPR003841">
    <property type="entry name" value="Na/Pi_transpt"/>
</dbReference>
<reference evidence="7" key="1">
    <citation type="submission" date="2022-11" db="EMBL/GenBank/DDBJ databases">
        <title>Draft genome sequence of Hoeflea poritis E7-10 and Hoeflea prorocentri PM5-8, separated from scleractinian coral Porites lutea and marine dinoflagellate.</title>
        <authorList>
            <person name="Zhang G."/>
            <person name="Wei Q."/>
            <person name="Cai L."/>
        </authorList>
    </citation>
    <scope>NUCLEOTIDE SEQUENCE</scope>
    <source>
        <strain evidence="7">PM5-8</strain>
    </source>
</reference>